<sequence length="274" mass="28988">MSTHTTAPPPMYDAEGDSANIYLCIDSTSASTMPDEHDNPEPIPFVVMLIYGPTNALTLLFPTDECTKVTQAQIEVWLHFAHGPFWTQCGASDEQLESLVAIILVYRVFALGHPGVDRDDFYLFAARLVLAAHELHPLERADDKLAKLVDWLNVNLPASIFDADAHNISGAHTSPGSAPGPSNADSASASSATGPDSGNNARGGDAPRSLTAAIRALHLADELQFVRSFDDDTSSDDGKGAMGGFGKGSDSKLYSTNNGSIPSLVSVGSRSDCP</sequence>
<protein>
    <submittedName>
        <fullName evidence="2">Uncharacterized protein</fullName>
    </submittedName>
</protein>
<name>R7S783_TRAVS</name>
<dbReference type="GeneID" id="19417406"/>
<keyword evidence="3" id="KW-1185">Reference proteome</keyword>
<feature type="compositionally biased region" description="Low complexity" evidence="1">
    <location>
        <begin position="173"/>
        <end position="198"/>
    </location>
</feature>
<organism evidence="2 3">
    <name type="scientific">Trametes versicolor (strain FP-101664)</name>
    <name type="common">White-rot fungus</name>
    <name type="synonym">Coriolus versicolor</name>
    <dbReference type="NCBI Taxonomy" id="717944"/>
    <lineage>
        <taxon>Eukaryota</taxon>
        <taxon>Fungi</taxon>
        <taxon>Dikarya</taxon>
        <taxon>Basidiomycota</taxon>
        <taxon>Agaricomycotina</taxon>
        <taxon>Agaricomycetes</taxon>
        <taxon>Polyporales</taxon>
        <taxon>Polyporaceae</taxon>
        <taxon>Trametes</taxon>
    </lineage>
</organism>
<evidence type="ECO:0000256" key="1">
    <source>
        <dbReference type="SAM" id="MobiDB-lite"/>
    </source>
</evidence>
<dbReference type="AlphaFoldDB" id="R7S783"/>
<dbReference type="Proteomes" id="UP000054317">
    <property type="component" value="Unassembled WGS sequence"/>
</dbReference>
<evidence type="ECO:0000313" key="3">
    <source>
        <dbReference type="Proteomes" id="UP000054317"/>
    </source>
</evidence>
<accession>R7S783</accession>
<reference evidence="3" key="1">
    <citation type="journal article" date="2012" name="Science">
        <title>The Paleozoic origin of enzymatic lignin decomposition reconstructed from 31 fungal genomes.</title>
        <authorList>
            <person name="Floudas D."/>
            <person name="Binder M."/>
            <person name="Riley R."/>
            <person name="Barry K."/>
            <person name="Blanchette R.A."/>
            <person name="Henrissat B."/>
            <person name="Martinez A.T."/>
            <person name="Otillar R."/>
            <person name="Spatafora J.W."/>
            <person name="Yadav J.S."/>
            <person name="Aerts A."/>
            <person name="Benoit I."/>
            <person name="Boyd A."/>
            <person name="Carlson A."/>
            <person name="Copeland A."/>
            <person name="Coutinho P.M."/>
            <person name="de Vries R.P."/>
            <person name="Ferreira P."/>
            <person name="Findley K."/>
            <person name="Foster B."/>
            <person name="Gaskell J."/>
            <person name="Glotzer D."/>
            <person name="Gorecki P."/>
            <person name="Heitman J."/>
            <person name="Hesse C."/>
            <person name="Hori C."/>
            <person name="Igarashi K."/>
            <person name="Jurgens J.A."/>
            <person name="Kallen N."/>
            <person name="Kersten P."/>
            <person name="Kohler A."/>
            <person name="Kuees U."/>
            <person name="Kumar T.K.A."/>
            <person name="Kuo A."/>
            <person name="LaButti K."/>
            <person name="Larrondo L.F."/>
            <person name="Lindquist E."/>
            <person name="Ling A."/>
            <person name="Lombard V."/>
            <person name="Lucas S."/>
            <person name="Lundell T."/>
            <person name="Martin R."/>
            <person name="McLaughlin D.J."/>
            <person name="Morgenstern I."/>
            <person name="Morin E."/>
            <person name="Murat C."/>
            <person name="Nagy L.G."/>
            <person name="Nolan M."/>
            <person name="Ohm R.A."/>
            <person name="Patyshakuliyeva A."/>
            <person name="Rokas A."/>
            <person name="Ruiz-Duenas F.J."/>
            <person name="Sabat G."/>
            <person name="Salamov A."/>
            <person name="Samejima M."/>
            <person name="Schmutz J."/>
            <person name="Slot J.C."/>
            <person name="St John F."/>
            <person name="Stenlid J."/>
            <person name="Sun H."/>
            <person name="Sun S."/>
            <person name="Syed K."/>
            <person name="Tsang A."/>
            <person name="Wiebenga A."/>
            <person name="Young D."/>
            <person name="Pisabarro A."/>
            <person name="Eastwood D.C."/>
            <person name="Martin F."/>
            <person name="Cullen D."/>
            <person name="Grigoriev I.V."/>
            <person name="Hibbett D.S."/>
        </authorList>
    </citation>
    <scope>NUCLEOTIDE SEQUENCE [LARGE SCALE GENOMIC DNA]</scope>
    <source>
        <strain evidence="3">FP-101664</strain>
    </source>
</reference>
<dbReference type="EMBL" id="JH711801">
    <property type="protein sequence ID" value="EIW51465.1"/>
    <property type="molecule type" value="Genomic_DNA"/>
</dbReference>
<feature type="region of interest" description="Disordered" evidence="1">
    <location>
        <begin position="171"/>
        <end position="206"/>
    </location>
</feature>
<gene>
    <name evidence="2" type="ORF">TRAVEDRAFT_54504</name>
</gene>
<feature type="region of interest" description="Disordered" evidence="1">
    <location>
        <begin position="229"/>
        <end position="274"/>
    </location>
</feature>
<feature type="compositionally biased region" description="Polar residues" evidence="1">
    <location>
        <begin position="252"/>
        <end position="274"/>
    </location>
</feature>
<proteinExistence type="predicted"/>
<evidence type="ECO:0000313" key="2">
    <source>
        <dbReference type="EMBL" id="EIW51465.1"/>
    </source>
</evidence>
<dbReference type="KEGG" id="tvs:TRAVEDRAFT_54504"/>
<dbReference type="RefSeq" id="XP_008045619.1">
    <property type="nucleotide sequence ID" value="XM_008047428.1"/>
</dbReference>